<dbReference type="PANTHER" id="PTHR10194">
    <property type="entry name" value="RAS GTPASE-ACTIVATING PROTEINS"/>
    <property type="match status" value="1"/>
</dbReference>
<evidence type="ECO:0000313" key="4">
    <source>
        <dbReference type="EMBL" id="KAK8898775.1"/>
    </source>
</evidence>
<dbReference type="InterPro" id="IPR008936">
    <property type="entry name" value="Rho_GTPase_activation_prot"/>
</dbReference>
<dbReference type="Proteomes" id="UP001470230">
    <property type="component" value="Unassembled WGS sequence"/>
</dbReference>
<evidence type="ECO:0000259" key="3">
    <source>
        <dbReference type="PROSITE" id="PS50018"/>
    </source>
</evidence>
<dbReference type="InterPro" id="IPR039360">
    <property type="entry name" value="Ras_GTPase"/>
</dbReference>
<feature type="chain" id="PRO_5047364254" evidence="2">
    <location>
        <begin position="23"/>
        <end position="605"/>
    </location>
</feature>
<protein>
    <submittedName>
        <fullName evidence="4">Neurofibromin 1</fullName>
    </submittedName>
</protein>
<gene>
    <name evidence="4" type="ORF">M9Y10_001067</name>
</gene>
<dbReference type="SUPFAM" id="SSF48350">
    <property type="entry name" value="GTPase activation domain, GAP"/>
    <property type="match status" value="1"/>
</dbReference>
<organism evidence="4 5">
    <name type="scientific">Tritrichomonas musculus</name>
    <dbReference type="NCBI Taxonomy" id="1915356"/>
    <lineage>
        <taxon>Eukaryota</taxon>
        <taxon>Metamonada</taxon>
        <taxon>Parabasalia</taxon>
        <taxon>Tritrichomonadida</taxon>
        <taxon>Tritrichomonadidae</taxon>
        <taxon>Tritrichomonas</taxon>
    </lineage>
</organism>
<proteinExistence type="predicted"/>
<dbReference type="Pfam" id="PF00616">
    <property type="entry name" value="RasGAP"/>
    <property type="match status" value="1"/>
</dbReference>
<feature type="domain" description="Ras-GAP" evidence="3">
    <location>
        <begin position="327"/>
        <end position="511"/>
    </location>
</feature>
<accession>A0ABR2L952</accession>
<dbReference type="PANTHER" id="PTHR10194:SF60">
    <property type="entry name" value="RAS GTPASE-ACTIVATING PROTEIN RASKOL"/>
    <property type="match status" value="1"/>
</dbReference>
<dbReference type="EMBL" id="JAPFFF010000001">
    <property type="protein sequence ID" value="KAK8898775.1"/>
    <property type="molecule type" value="Genomic_DNA"/>
</dbReference>
<evidence type="ECO:0000256" key="1">
    <source>
        <dbReference type="ARBA" id="ARBA00022468"/>
    </source>
</evidence>
<sequence>MNNTPFLRFLLKGSFLLYGVDQSEERVPISDPVEPSSYDKTLICRYIQQNCPPNFSFLSLLRQIEADHVENKKNYYTNLVTVTIQPGVLPKSPIERIQLLKNILSNLFTIEQIETSSAGRANVAINTLSEWQKFALNASLYHFYNVLNIDGIYQEEEERKIFIHNVLFAYLPKSLSPPKIARIVAPLTLIEGATDIDLPATVYMTVYSPNEITIESNDLLTCHKLKFTEKDVVTDQNIICSSKNIQTNRYKFKFNKNYLSKDSWNVILYPVVGATRTVTSSIIESCIAFEKEPMTIASASLIARAVASMDHRFLFSLYHVLNDERQCLPTIFNSLLNFYAFQSKHMELMKFIGFYELQRTENLNEIFRHNNNFIRSINMFMNRVSQNYTNETLKNIYLMITEFPKWNLENPQEKDAEILKTLLEKFWSKMIETVDQIPPSIRALCRYLRIVSEPSFRMKKMNHRAIFGVFCLRFVFVILVSPADFGIQIEEDPVGYSKVTQFTKILAFSAQFMLPGKKDTPKTVLNSAIEETSDIVIQFYEKLTRPIEADDMPVSQSELMKSTPDFCKFVVEHKNEILSSQHEYHYAHIFVDELMNEYVASLQHE</sequence>
<dbReference type="PROSITE" id="PS50018">
    <property type="entry name" value="RAS_GTPASE_ACTIV_2"/>
    <property type="match status" value="1"/>
</dbReference>
<comment type="caution">
    <text evidence="4">The sequence shown here is derived from an EMBL/GenBank/DDBJ whole genome shotgun (WGS) entry which is preliminary data.</text>
</comment>
<dbReference type="SMART" id="SM00323">
    <property type="entry name" value="RasGAP"/>
    <property type="match status" value="1"/>
</dbReference>
<dbReference type="InterPro" id="IPR001936">
    <property type="entry name" value="RasGAP_dom"/>
</dbReference>
<evidence type="ECO:0000256" key="2">
    <source>
        <dbReference type="SAM" id="SignalP"/>
    </source>
</evidence>
<reference evidence="4 5" key="1">
    <citation type="submission" date="2024-04" db="EMBL/GenBank/DDBJ databases">
        <title>Tritrichomonas musculus Genome.</title>
        <authorList>
            <person name="Alves-Ferreira E."/>
            <person name="Grigg M."/>
            <person name="Lorenzi H."/>
            <person name="Galac M."/>
        </authorList>
    </citation>
    <scope>NUCLEOTIDE SEQUENCE [LARGE SCALE GENOMIC DNA]</scope>
    <source>
        <strain evidence="4 5">EAF2021</strain>
    </source>
</reference>
<dbReference type="Gene3D" id="1.10.506.10">
    <property type="entry name" value="GTPase Activation - p120gap, domain 1"/>
    <property type="match status" value="1"/>
</dbReference>
<dbReference type="CDD" id="cd04519">
    <property type="entry name" value="RasGAP"/>
    <property type="match status" value="1"/>
</dbReference>
<feature type="signal peptide" evidence="2">
    <location>
        <begin position="1"/>
        <end position="22"/>
    </location>
</feature>
<evidence type="ECO:0000313" key="5">
    <source>
        <dbReference type="Proteomes" id="UP001470230"/>
    </source>
</evidence>
<keyword evidence="5" id="KW-1185">Reference proteome</keyword>
<keyword evidence="1" id="KW-0343">GTPase activation</keyword>
<keyword evidence="2" id="KW-0732">Signal</keyword>
<name>A0ABR2L952_9EUKA</name>